<name>A0A2T8IFQ8_9POAL</name>
<evidence type="ECO:0000313" key="1">
    <source>
        <dbReference type="EMBL" id="PVH36507.1"/>
    </source>
</evidence>
<dbReference type="Gramene" id="PVH36507">
    <property type="protein sequence ID" value="PVH36507"/>
    <property type="gene ID" value="PAHAL_6G086900"/>
</dbReference>
<dbReference type="AlphaFoldDB" id="A0A2T8IFQ8"/>
<proteinExistence type="predicted"/>
<organism evidence="1">
    <name type="scientific">Panicum hallii</name>
    <dbReference type="NCBI Taxonomy" id="206008"/>
    <lineage>
        <taxon>Eukaryota</taxon>
        <taxon>Viridiplantae</taxon>
        <taxon>Streptophyta</taxon>
        <taxon>Embryophyta</taxon>
        <taxon>Tracheophyta</taxon>
        <taxon>Spermatophyta</taxon>
        <taxon>Magnoliopsida</taxon>
        <taxon>Liliopsida</taxon>
        <taxon>Poales</taxon>
        <taxon>Poaceae</taxon>
        <taxon>PACMAD clade</taxon>
        <taxon>Panicoideae</taxon>
        <taxon>Panicodae</taxon>
        <taxon>Paniceae</taxon>
        <taxon>Panicinae</taxon>
        <taxon>Panicum</taxon>
        <taxon>Panicum sect. Panicum</taxon>
    </lineage>
</organism>
<dbReference type="EMBL" id="CM008051">
    <property type="protein sequence ID" value="PVH36507.1"/>
    <property type="molecule type" value="Genomic_DNA"/>
</dbReference>
<accession>A0A2T8IFQ8</accession>
<sequence>MFDKFECMYLEAPKPFNFTVTLSTRRIFKALVWTTGIDMNWWRYAVAMAVSTAILTLSFQEMTWELKYEDCCTGYHWPNSNK</sequence>
<protein>
    <submittedName>
        <fullName evidence="1">Uncharacterized protein</fullName>
    </submittedName>
</protein>
<reference evidence="1" key="1">
    <citation type="submission" date="2018-04" db="EMBL/GenBank/DDBJ databases">
        <title>WGS assembly of Panicum hallii.</title>
        <authorList>
            <person name="Lovell J."/>
            <person name="Jenkins J."/>
            <person name="Lowry D."/>
            <person name="Mamidi S."/>
            <person name="Sreedasyam A."/>
            <person name="Weng X."/>
            <person name="Barry K."/>
            <person name="Bonette J."/>
            <person name="Campitelli B."/>
            <person name="Daum C."/>
            <person name="Gordon S."/>
            <person name="Gould B."/>
            <person name="Lipzen A."/>
            <person name="Macqueen A."/>
            <person name="Palacio-Mejia J."/>
            <person name="Plott C."/>
            <person name="Shakirov E."/>
            <person name="Shu S."/>
            <person name="Yoshinaga Y."/>
            <person name="Zane M."/>
            <person name="Rokhsar D."/>
            <person name="Grimwood J."/>
            <person name="Schmutz J."/>
            <person name="Juenger T."/>
        </authorList>
    </citation>
    <scope>NUCLEOTIDE SEQUENCE [LARGE SCALE GENOMIC DNA]</scope>
    <source>
        <strain evidence="1">FIL2</strain>
    </source>
</reference>
<gene>
    <name evidence="1" type="ORF">PAHAL_6G086900</name>
</gene>
<dbReference type="Proteomes" id="UP000243499">
    <property type="component" value="Chromosome 6"/>
</dbReference>